<comment type="caution">
    <text evidence="1">The sequence shown here is derived from an EMBL/GenBank/DDBJ whole genome shotgun (WGS) entry which is preliminary data.</text>
</comment>
<proteinExistence type="predicted"/>
<dbReference type="EMBL" id="NEXE01000100">
    <property type="protein sequence ID" value="PSN89255.1"/>
    <property type="molecule type" value="Genomic_DNA"/>
</dbReference>
<reference evidence="1 2" key="1">
    <citation type="submission" date="2017-04" db="EMBL/GenBank/DDBJ databases">
        <title>Novel microbial lineages endemic to geothermal iron-oxide mats fill important gaps in the evolutionary history of Archaea.</title>
        <authorList>
            <person name="Jay Z.J."/>
            <person name="Beam J.P."/>
            <person name="Dlakic M."/>
            <person name="Rusch D.B."/>
            <person name="Kozubal M.A."/>
            <person name="Inskeep W.P."/>
        </authorList>
    </citation>
    <scope>NUCLEOTIDE SEQUENCE [LARGE SCALE GENOMIC DNA]</scope>
    <source>
        <strain evidence="1">OSP_D</strain>
    </source>
</reference>
<sequence length="67" mass="7319">MKNGAGVEIRLKDLLGLKVSLQETVSCKEGLKASLSDTVTDKVQAWRSYLFNYVKRGTGGTLLCQAE</sequence>
<dbReference type="Proteomes" id="UP000240322">
    <property type="component" value="Unassembled WGS sequence"/>
</dbReference>
<protein>
    <submittedName>
        <fullName evidence="1">Uncharacterized protein</fullName>
    </submittedName>
</protein>
<organism evidence="1 2">
    <name type="scientific">Candidatus Marsarchaeota G2 archaeon OSP_D</name>
    <dbReference type="NCBI Taxonomy" id="1978157"/>
    <lineage>
        <taxon>Archaea</taxon>
        <taxon>Candidatus Marsarchaeota</taxon>
        <taxon>Candidatus Marsarchaeota group 2</taxon>
    </lineage>
</organism>
<gene>
    <name evidence="1" type="ORF">B9Q03_08650</name>
</gene>
<dbReference type="AlphaFoldDB" id="A0A2R6ASE9"/>
<name>A0A2R6ASE9_9ARCH</name>
<evidence type="ECO:0000313" key="1">
    <source>
        <dbReference type="EMBL" id="PSN89255.1"/>
    </source>
</evidence>
<accession>A0A2R6ASE9</accession>
<evidence type="ECO:0000313" key="2">
    <source>
        <dbReference type="Proteomes" id="UP000240322"/>
    </source>
</evidence>